<organism evidence="1 2">
    <name type="scientific">Lachnellula suecica</name>
    <dbReference type="NCBI Taxonomy" id="602035"/>
    <lineage>
        <taxon>Eukaryota</taxon>
        <taxon>Fungi</taxon>
        <taxon>Dikarya</taxon>
        <taxon>Ascomycota</taxon>
        <taxon>Pezizomycotina</taxon>
        <taxon>Leotiomycetes</taxon>
        <taxon>Helotiales</taxon>
        <taxon>Lachnaceae</taxon>
        <taxon>Lachnellula</taxon>
    </lineage>
</organism>
<keyword evidence="2" id="KW-1185">Reference proteome</keyword>
<protein>
    <submittedName>
        <fullName evidence="1">Putative CDP-alcohol phosphatidyltransferase class-I family protein</fullName>
    </submittedName>
</protein>
<comment type="caution">
    <text evidence="1">The sequence shown here is derived from an EMBL/GenBank/DDBJ whole genome shotgun (WGS) entry which is preliminary data.</text>
</comment>
<evidence type="ECO:0000313" key="2">
    <source>
        <dbReference type="Proteomes" id="UP000469558"/>
    </source>
</evidence>
<dbReference type="Proteomes" id="UP000469558">
    <property type="component" value="Unassembled WGS sequence"/>
</dbReference>
<evidence type="ECO:0000313" key="1">
    <source>
        <dbReference type="EMBL" id="TVY78392.1"/>
    </source>
</evidence>
<reference evidence="1 2" key="1">
    <citation type="submission" date="2018-05" db="EMBL/GenBank/DDBJ databases">
        <title>Genome sequencing and assembly of the regulated plant pathogen Lachnellula willkommii and related sister species for the development of diagnostic species identification markers.</title>
        <authorList>
            <person name="Giroux E."/>
            <person name="Bilodeau G."/>
        </authorList>
    </citation>
    <scope>NUCLEOTIDE SEQUENCE [LARGE SCALE GENOMIC DNA]</scope>
    <source>
        <strain evidence="1 2">CBS 268.59</strain>
    </source>
</reference>
<dbReference type="InterPro" id="IPR023214">
    <property type="entry name" value="HAD_sf"/>
</dbReference>
<proteinExistence type="predicted"/>
<accession>A0A8T9C349</accession>
<dbReference type="OrthoDB" id="270009at2759"/>
<gene>
    <name evidence="1" type="ORF">LSUE1_G004733</name>
</gene>
<sequence>MLGSSKAPDALYPFTEAHGDYFKNSARALPTPTNADGTTAPFQIAAIFIYSSPREWGLDLQIITDLLLSEKGKFGTHSLLNGNSSLPNNGYLQDGQPKIYFANPDINFATKYPLPRICQGTFKLALKGMWKGLTGTELTNKHYIQIGKLTQLQYEYGERAHRAFYKTDFKKLYMVGDGPRSDIVGANNYKSPFGSVWDSILVQTGIHKAGTVPSHTPTVEVGNVLDAVKWALEQEGWPM</sequence>
<dbReference type="Gene3D" id="3.40.50.1000">
    <property type="entry name" value="HAD superfamily/HAD-like"/>
    <property type="match status" value="2"/>
</dbReference>
<dbReference type="AlphaFoldDB" id="A0A8T9C349"/>
<dbReference type="EMBL" id="QGMK01000776">
    <property type="protein sequence ID" value="TVY78392.1"/>
    <property type="molecule type" value="Genomic_DNA"/>
</dbReference>
<dbReference type="Pfam" id="PF13242">
    <property type="entry name" value="Hydrolase_like"/>
    <property type="match status" value="1"/>
</dbReference>
<dbReference type="InterPro" id="IPR036412">
    <property type="entry name" value="HAD-like_sf"/>
</dbReference>
<name>A0A8T9C349_9HELO</name>
<dbReference type="SUPFAM" id="SSF56784">
    <property type="entry name" value="HAD-like"/>
    <property type="match status" value="1"/>
</dbReference>